<reference evidence="5 6" key="1">
    <citation type="journal article" date="2023" name="G3 (Bethesda)">
        <title>A chromosome-level genome assembly of Zasmidium syzygii isolated from banana leaves.</title>
        <authorList>
            <person name="van Westerhoven A.C."/>
            <person name="Mehrabi R."/>
            <person name="Talebi R."/>
            <person name="Steentjes M.B.F."/>
            <person name="Corcolon B."/>
            <person name="Chong P.A."/>
            <person name="Kema G.H.J."/>
            <person name="Seidl M.F."/>
        </authorList>
    </citation>
    <scope>NUCLEOTIDE SEQUENCE [LARGE SCALE GENOMIC DNA]</scope>
    <source>
        <strain evidence="5 6">P124</strain>
    </source>
</reference>
<dbReference type="EMBL" id="JAXOVC010000006">
    <property type="protein sequence ID" value="KAK4500747.1"/>
    <property type="molecule type" value="Genomic_DNA"/>
</dbReference>
<comment type="cofactor">
    <cofactor evidence="1">
        <name>pyridoxal 5'-phosphate</name>
        <dbReference type="ChEBI" id="CHEBI:597326"/>
    </cofactor>
</comment>
<dbReference type="PIRSF" id="PIRSF038940">
    <property type="entry name" value="Low_specificity_LTA"/>
    <property type="match status" value="1"/>
</dbReference>
<evidence type="ECO:0000313" key="6">
    <source>
        <dbReference type="Proteomes" id="UP001305779"/>
    </source>
</evidence>
<gene>
    <name evidence="5" type="ORF">PRZ48_008937</name>
</gene>
<evidence type="ECO:0000259" key="4">
    <source>
        <dbReference type="Pfam" id="PF01212"/>
    </source>
</evidence>
<dbReference type="InterPro" id="IPR015421">
    <property type="entry name" value="PyrdxlP-dep_Trfase_major"/>
</dbReference>
<accession>A0ABR0EGW1</accession>
<proteinExistence type="inferred from homology"/>
<organism evidence="5 6">
    <name type="scientific">Zasmidium cellare</name>
    <name type="common">Wine cellar mold</name>
    <name type="synonym">Racodium cellare</name>
    <dbReference type="NCBI Taxonomy" id="395010"/>
    <lineage>
        <taxon>Eukaryota</taxon>
        <taxon>Fungi</taxon>
        <taxon>Dikarya</taxon>
        <taxon>Ascomycota</taxon>
        <taxon>Pezizomycotina</taxon>
        <taxon>Dothideomycetes</taxon>
        <taxon>Dothideomycetidae</taxon>
        <taxon>Mycosphaerellales</taxon>
        <taxon>Mycosphaerellaceae</taxon>
        <taxon>Zasmidium</taxon>
    </lineage>
</organism>
<comment type="caution">
    <text evidence="5">The sequence shown here is derived from an EMBL/GenBank/DDBJ whole genome shotgun (WGS) entry which is preliminary data.</text>
</comment>
<keyword evidence="6" id="KW-1185">Reference proteome</keyword>
<dbReference type="Gene3D" id="3.40.640.10">
    <property type="entry name" value="Type I PLP-dependent aspartate aminotransferase-like (Major domain)"/>
    <property type="match status" value="1"/>
</dbReference>
<name>A0ABR0EGW1_ZASCE</name>
<keyword evidence="3" id="KW-0663">Pyridoxal phosphate</keyword>
<dbReference type="PANTHER" id="PTHR48097">
    <property type="entry name" value="L-THREONINE ALDOLASE-RELATED"/>
    <property type="match status" value="1"/>
</dbReference>
<evidence type="ECO:0000256" key="3">
    <source>
        <dbReference type="ARBA" id="ARBA00022898"/>
    </source>
</evidence>
<dbReference type="SUPFAM" id="SSF53383">
    <property type="entry name" value="PLP-dependent transferases"/>
    <property type="match status" value="1"/>
</dbReference>
<evidence type="ECO:0000256" key="2">
    <source>
        <dbReference type="ARBA" id="ARBA00006966"/>
    </source>
</evidence>
<evidence type="ECO:0000313" key="5">
    <source>
        <dbReference type="EMBL" id="KAK4500747.1"/>
    </source>
</evidence>
<protein>
    <recommendedName>
        <fullName evidence="4">Aromatic amino acid beta-eliminating lyase/threonine aldolase domain-containing protein</fullName>
    </recommendedName>
</protein>
<dbReference type="InterPro" id="IPR001597">
    <property type="entry name" value="ArAA_b-elim_lyase/Thr_aldolase"/>
</dbReference>
<sequence length="356" mass="38459">MNFGSDNWAGAHPEIAASLTTHAAGFAKPYGESDLDAAIEEQLKTAFEHDLSAFFVATGTAANSLALTAVSKPGGIVFAHREAHIIVDECGAPEYLSGQLRICPIDGEQGKMNLKALRSEVERVAAYDVHGGRPVAISITNPTESGTVYTLSEIDAISAIAKEFHLPLHMDGARFANGLVSQNCSPAEMTWHRGVDILSFGATKNGCWCAEAVLFFNKPLAQDFRFLRKRAAQLFSKSRFVSAQLEAYLKNDLWLRIAQHSNALCRQLASIFDACPRMRIVRTPAANELFVIMKVEDADMLEREGVVFLRWPEAGMGVVGEGEVVGRFVTSFATTGEGVRGVGGCLGVEVEGINGH</sequence>
<feature type="domain" description="Aromatic amino acid beta-eliminating lyase/threonine aldolase" evidence="4">
    <location>
        <begin position="3"/>
        <end position="294"/>
    </location>
</feature>
<dbReference type="InterPro" id="IPR026273">
    <property type="entry name" value="Low_specificity_L-TA_bact"/>
</dbReference>
<evidence type="ECO:0000256" key="1">
    <source>
        <dbReference type="ARBA" id="ARBA00001933"/>
    </source>
</evidence>
<dbReference type="InterPro" id="IPR015424">
    <property type="entry name" value="PyrdxlP-dep_Trfase"/>
</dbReference>
<dbReference type="Pfam" id="PF01212">
    <property type="entry name" value="Beta_elim_lyase"/>
    <property type="match status" value="1"/>
</dbReference>
<comment type="similarity">
    <text evidence="2">Belongs to the threonine aldolase family.</text>
</comment>
<dbReference type="Gene3D" id="3.90.1150.10">
    <property type="entry name" value="Aspartate Aminotransferase, domain 1"/>
    <property type="match status" value="1"/>
</dbReference>
<dbReference type="PANTHER" id="PTHR48097:SF5">
    <property type="entry name" value="LOW SPECIFICITY L-THREONINE ALDOLASE"/>
    <property type="match status" value="1"/>
</dbReference>
<dbReference type="InterPro" id="IPR015422">
    <property type="entry name" value="PyrdxlP-dep_Trfase_small"/>
</dbReference>
<dbReference type="Proteomes" id="UP001305779">
    <property type="component" value="Unassembled WGS sequence"/>
</dbReference>